<dbReference type="Proteomes" id="UP000199360">
    <property type="component" value="Unassembled WGS sequence"/>
</dbReference>
<feature type="transmembrane region" description="Helical" evidence="1">
    <location>
        <begin position="56"/>
        <end position="80"/>
    </location>
</feature>
<keyword evidence="3" id="KW-1185">Reference proteome</keyword>
<feature type="transmembrane region" description="Helical" evidence="1">
    <location>
        <begin position="149"/>
        <end position="167"/>
    </location>
</feature>
<feature type="transmembrane region" description="Helical" evidence="1">
    <location>
        <begin position="119"/>
        <end position="137"/>
    </location>
</feature>
<dbReference type="InterPro" id="IPR045393">
    <property type="entry name" value="DUF6518"/>
</dbReference>
<keyword evidence="1" id="KW-0472">Membrane</keyword>
<feature type="transmembrane region" description="Helical" evidence="1">
    <location>
        <begin position="174"/>
        <end position="195"/>
    </location>
</feature>
<evidence type="ECO:0000313" key="2">
    <source>
        <dbReference type="EMBL" id="SCG43336.1"/>
    </source>
</evidence>
<feature type="transmembrane region" description="Helical" evidence="1">
    <location>
        <begin position="31"/>
        <end position="49"/>
    </location>
</feature>
<dbReference type="EMBL" id="FMDM01000002">
    <property type="protein sequence ID" value="SCG43336.1"/>
    <property type="molecule type" value="Genomic_DNA"/>
</dbReference>
<gene>
    <name evidence="2" type="ORF">GA0070213_102545</name>
</gene>
<evidence type="ECO:0000256" key="1">
    <source>
        <dbReference type="SAM" id="Phobius"/>
    </source>
</evidence>
<feature type="transmembrane region" description="Helical" evidence="1">
    <location>
        <begin position="92"/>
        <end position="112"/>
    </location>
</feature>
<dbReference type="AlphaFoldDB" id="A0A1C5HBC8"/>
<reference evidence="3" key="1">
    <citation type="submission" date="2016-06" db="EMBL/GenBank/DDBJ databases">
        <authorList>
            <person name="Varghese N."/>
            <person name="Submissions Spin"/>
        </authorList>
    </citation>
    <scope>NUCLEOTIDE SEQUENCE [LARGE SCALE GENOMIC DNA]</scope>
    <source>
        <strain evidence="3">DSM 45647</strain>
    </source>
</reference>
<evidence type="ECO:0000313" key="3">
    <source>
        <dbReference type="Proteomes" id="UP000199360"/>
    </source>
</evidence>
<dbReference type="Pfam" id="PF20128">
    <property type="entry name" value="DUF6518"/>
    <property type="match status" value="1"/>
</dbReference>
<name>A0A1C5HBC8_9ACTN</name>
<organism evidence="2 3">
    <name type="scientific">Micromonospora humi</name>
    <dbReference type="NCBI Taxonomy" id="745366"/>
    <lineage>
        <taxon>Bacteria</taxon>
        <taxon>Bacillati</taxon>
        <taxon>Actinomycetota</taxon>
        <taxon>Actinomycetes</taxon>
        <taxon>Micromonosporales</taxon>
        <taxon>Micromonosporaceae</taxon>
        <taxon>Micromonospora</taxon>
    </lineage>
</organism>
<sequence>MLALVTPVAGFLLGFLDFVWIKWVPYPLAELGNSTATWAVAAFALGLWVRTGVWRAAVAGVVLLVVAVPSYYLAAALLQGDDLAVITAPTSLLWMASGVLAGVVFGAAGVWARTSGWRRVVAVALPAAVFVEEALRFVGRARAGYPGAWWNVVIDLGLAALLLELVGRTLRVRLLAAVVALPLAVLGTFTFTAVAG</sequence>
<accession>A0A1C5HBC8</accession>
<keyword evidence="1" id="KW-0812">Transmembrane</keyword>
<keyword evidence="1" id="KW-1133">Transmembrane helix</keyword>
<proteinExistence type="predicted"/>
<protein>
    <submittedName>
        <fullName evidence="2">Uncharacterized protein</fullName>
    </submittedName>
</protein>